<keyword evidence="2 5" id="KW-0238">DNA-binding</keyword>
<dbReference type="Proteomes" id="UP001185092">
    <property type="component" value="Unassembled WGS sequence"/>
</dbReference>
<dbReference type="InterPro" id="IPR011990">
    <property type="entry name" value="TPR-like_helical_dom_sf"/>
</dbReference>
<evidence type="ECO:0000256" key="3">
    <source>
        <dbReference type="ARBA" id="ARBA00023163"/>
    </source>
</evidence>
<dbReference type="SMART" id="SM00342">
    <property type="entry name" value="HTH_ARAC"/>
    <property type="match status" value="1"/>
</dbReference>
<gene>
    <name evidence="5" type="ORF">HNQ88_003757</name>
</gene>
<dbReference type="GO" id="GO:0003700">
    <property type="term" value="F:DNA-binding transcription factor activity"/>
    <property type="evidence" value="ECO:0007669"/>
    <property type="project" value="InterPro"/>
</dbReference>
<evidence type="ECO:0000256" key="2">
    <source>
        <dbReference type="ARBA" id="ARBA00023125"/>
    </source>
</evidence>
<keyword evidence="1" id="KW-0805">Transcription regulation</keyword>
<reference evidence="5" key="1">
    <citation type="submission" date="2023-07" db="EMBL/GenBank/DDBJ databases">
        <title>Genomic Encyclopedia of Type Strains, Phase IV (KMG-IV): sequencing the most valuable type-strain genomes for metagenomic binning, comparative biology and taxonomic classification.</title>
        <authorList>
            <person name="Goeker M."/>
        </authorList>
    </citation>
    <scope>NUCLEOTIDE SEQUENCE</scope>
    <source>
        <strain evidence="5">DSM 26174</strain>
    </source>
</reference>
<keyword evidence="3" id="KW-0804">Transcription</keyword>
<name>A0AAE3XMK4_9BACT</name>
<dbReference type="Gene3D" id="1.25.40.10">
    <property type="entry name" value="Tetratricopeptide repeat domain"/>
    <property type="match status" value="1"/>
</dbReference>
<dbReference type="SUPFAM" id="SSF48452">
    <property type="entry name" value="TPR-like"/>
    <property type="match status" value="2"/>
</dbReference>
<sequence>MDNSLKNNSTKLPKVAILPFSCEEEHEKAKFYGEGIAEEILSLLSNQNALRVISRRSSFKLDSSELSTQQIGEKLGAEHLIEGKIKWEKNHCRVLVYLIDSENDTVIWSDGFESSTNKLHDLHSEIGMQLSKQLNLGLGNLTNANDSMHSHLQSKAYELSLMGLYYFRKWNAKDVQLAIGFFNQSLKIDPNNPITLLRLADCLGFLATTGVKPEAWTEAGTTIRKAISLHPNLSEGHYQLANLAFFVESDYEQSLAEAKKAVALNPNFAEAQQFLSFLYALAGKTRYATNHLSLANEVDPLSPETLFFKAYHLYMLEKFDEALKALDICLKDNPHNIPAFTIKCYCLLLSNKPESALKMLETLPKDVLVRGDELGIKCIAYHLMKQEKKQDDIFEQLIVEAESPLGFRADSFKFMHFAISEQYDKAFEWIEKNIEYGSPLLMIHFADPMSKNLRKDPRFDQAKNRLFPPHLFSKKIQSKLSEHKISNAKDRLNLLMSNEKPYLDAQINLNELANKLNINSHELSALINNEFDKNFNEFINDHRLEEFKKVSLKSEFSHLSLSGIAYECGFNSKTTFNTYFKKKMGMTPKEYINSKK</sequence>
<dbReference type="PANTHER" id="PTHR43280:SF29">
    <property type="entry name" value="ARAC-FAMILY TRANSCRIPTIONAL REGULATOR"/>
    <property type="match status" value="1"/>
</dbReference>
<dbReference type="EMBL" id="JAVDQD010000005">
    <property type="protein sequence ID" value="MDR6240681.1"/>
    <property type="molecule type" value="Genomic_DNA"/>
</dbReference>
<evidence type="ECO:0000259" key="4">
    <source>
        <dbReference type="PROSITE" id="PS01124"/>
    </source>
</evidence>
<dbReference type="SMART" id="SM00028">
    <property type="entry name" value="TPR"/>
    <property type="match status" value="3"/>
</dbReference>
<dbReference type="AlphaFoldDB" id="A0AAE3XMK4"/>
<evidence type="ECO:0000313" key="5">
    <source>
        <dbReference type="EMBL" id="MDR6240681.1"/>
    </source>
</evidence>
<dbReference type="PANTHER" id="PTHR43280">
    <property type="entry name" value="ARAC-FAMILY TRANSCRIPTIONAL REGULATOR"/>
    <property type="match status" value="1"/>
</dbReference>
<dbReference type="InterPro" id="IPR018060">
    <property type="entry name" value="HTH_AraC"/>
</dbReference>
<dbReference type="InterPro" id="IPR009057">
    <property type="entry name" value="Homeodomain-like_sf"/>
</dbReference>
<feature type="domain" description="HTH araC/xylS-type" evidence="4">
    <location>
        <begin position="490"/>
        <end position="594"/>
    </location>
</feature>
<dbReference type="InterPro" id="IPR019734">
    <property type="entry name" value="TPR_rpt"/>
</dbReference>
<dbReference type="PROSITE" id="PS01124">
    <property type="entry name" value="HTH_ARAC_FAMILY_2"/>
    <property type="match status" value="1"/>
</dbReference>
<proteinExistence type="predicted"/>
<dbReference type="SUPFAM" id="SSF46689">
    <property type="entry name" value="Homeodomain-like"/>
    <property type="match status" value="1"/>
</dbReference>
<keyword evidence="6" id="KW-1185">Reference proteome</keyword>
<evidence type="ECO:0000256" key="1">
    <source>
        <dbReference type="ARBA" id="ARBA00023015"/>
    </source>
</evidence>
<accession>A0AAE3XMK4</accession>
<comment type="caution">
    <text evidence="5">The sequence shown here is derived from an EMBL/GenBank/DDBJ whole genome shotgun (WGS) entry which is preliminary data.</text>
</comment>
<protein>
    <submittedName>
        <fullName evidence="5">TolB-like protein/AraC-like DNA-binding protein/cytochrome c-type biogenesis protein CcmH/NrfG</fullName>
    </submittedName>
</protein>
<evidence type="ECO:0000313" key="6">
    <source>
        <dbReference type="Proteomes" id="UP001185092"/>
    </source>
</evidence>
<dbReference type="Pfam" id="PF12833">
    <property type="entry name" value="HTH_18"/>
    <property type="match status" value="1"/>
</dbReference>
<dbReference type="GO" id="GO:0043565">
    <property type="term" value="F:sequence-specific DNA binding"/>
    <property type="evidence" value="ECO:0007669"/>
    <property type="project" value="InterPro"/>
</dbReference>
<dbReference type="Gene3D" id="1.10.10.60">
    <property type="entry name" value="Homeodomain-like"/>
    <property type="match status" value="2"/>
</dbReference>
<dbReference type="RefSeq" id="WP_309940803.1">
    <property type="nucleotide sequence ID" value="NZ_AP025306.1"/>
</dbReference>
<organism evidence="5 6">
    <name type="scientific">Aureibacter tunicatorum</name>
    <dbReference type="NCBI Taxonomy" id="866807"/>
    <lineage>
        <taxon>Bacteria</taxon>
        <taxon>Pseudomonadati</taxon>
        <taxon>Bacteroidota</taxon>
        <taxon>Cytophagia</taxon>
        <taxon>Cytophagales</taxon>
        <taxon>Persicobacteraceae</taxon>
        <taxon>Aureibacter</taxon>
    </lineage>
</organism>